<organism evidence="1 2">
    <name type="scientific">Ambrosiozyma monospora</name>
    <name type="common">Yeast</name>
    <name type="synonym">Endomycopsis monosporus</name>
    <dbReference type="NCBI Taxonomy" id="43982"/>
    <lineage>
        <taxon>Eukaryota</taxon>
        <taxon>Fungi</taxon>
        <taxon>Dikarya</taxon>
        <taxon>Ascomycota</taxon>
        <taxon>Saccharomycotina</taxon>
        <taxon>Pichiomycetes</taxon>
        <taxon>Pichiales</taxon>
        <taxon>Pichiaceae</taxon>
        <taxon>Ambrosiozyma</taxon>
    </lineage>
</organism>
<protein>
    <submittedName>
        <fullName evidence="1">Unnamed protein product</fullName>
    </submittedName>
</protein>
<evidence type="ECO:0000313" key="1">
    <source>
        <dbReference type="EMBL" id="GMG55620.1"/>
    </source>
</evidence>
<proteinExistence type="predicted"/>
<dbReference type="EMBL" id="BSXU01005843">
    <property type="protein sequence ID" value="GMG55620.1"/>
    <property type="molecule type" value="Genomic_DNA"/>
</dbReference>
<name>A0A9W6Z5D1_AMBMO</name>
<reference evidence="1" key="1">
    <citation type="submission" date="2023-04" db="EMBL/GenBank/DDBJ databases">
        <title>Ambrosiozyma monospora NBRC 1965.</title>
        <authorList>
            <person name="Ichikawa N."/>
            <person name="Sato H."/>
            <person name="Tonouchi N."/>
        </authorList>
    </citation>
    <scope>NUCLEOTIDE SEQUENCE</scope>
    <source>
        <strain evidence="1">NBRC 1965</strain>
    </source>
</reference>
<accession>A0A9W6Z5D1</accession>
<dbReference type="AlphaFoldDB" id="A0A9W6Z5D1"/>
<evidence type="ECO:0000313" key="2">
    <source>
        <dbReference type="Proteomes" id="UP001165063"/>
    </source>
</evidence>
<sequence length="196" mass="22869">MKCDESQMIQLRNEFHRGCKNTLSLCKALHILLISEVLKLQDLADFSKNNYIHLTQMLNNKHDYIWTQIQDSPMKSSGMNRMINMFGSVDIPPILDNETMKSLMKVWQTTNLQMATRWIHGRKVDINLDCTRDNLLDWFQKEFKNLDAHSDKKMFFLQKRDILHSVFRRKLQLSSKVPTPALGAVVCVVVMANMPN</sequence>
<dbReference type="Proteomes" id="UP001165063">
    <property type="component" value="Unassembled WGS sequence"/>
</dbReference>
<gene>
    <name evidence="1" type="ORF">Amon01_000769300</name>
</gene>
<comment type="caution">
    <text evidence="1">The sequence shown here is derived from an EMBL/GenBank/DDBJ whole genome shotgun (WGS) entry which is preliminary data.</text>
</comment>
<keyword evidence="2" id="KW-1185">Reference proteome</keyword>